<feature type="compositionally biased region" description="Low complexity" evidence="11">
    <location>
        <begin position="29"/>
        <end position="48"/>
    </location>
</feature>
<dbReference type="Pfam" id="PF04564">
    <property type="entry name" value="U-box"/>
    <property type="match status" value="1"/>
</dbReference>
<sequence>MSEVEVEFVGGWTLCIRNKRLAKLGGSSSGPRPQQSPTSPPSTISSAPVESTPSATGPVPKTGNGPVASPQHEQNPFSQLGVKAKEPADTKPKPKINITNSQLVAQRRVQDDQSRSRVRMEKEQPFEDWEDRTLSHIFRISLKDDVRRDAHGRSLFYLDGLKRDLQDDHQPLKLNVGQLDQAITEAGTAAGKSGEDVFDYLLGCWKRVSRVIRSMRSTEPQNPKLIAAKEARRLCMSYCMFACSMPEMFDASARVTNPMTDHLLEDPESDAGIDPDFLAEITARFDDDETYKDVMVSSIEQMSSRLSSLTMNDNYKPYMIALRNVVRYPKLVVAITESDKFLRKGFGAPDIESHTTLGPFFRLSPVHADTAINYFSAPKTRDRAYISNAQRSLRMTLQTHQGELFDITNAIVKTSKEPRERLLDWFALVMNSNHKRRAMRVDPKIVSTDGFMLNVTAILDQLCDPFIDASFSKIDRVDIDYLKRHPRVNIRDETKINADQKTSDAYYDQRVTGESNFISELFFLTVAAHHYGQEAVNSQLGQMRKNVKYMEQDIAKFELERPKYLNQPQYLRMFDGRLKTLKDEVDKIHCVIHATDGALLDELVQARSMQFMRFVIVWMLRLASGKNLPKEQLVLPLPNIIPEAFKCLPEYFLQDVVDNFKFITRNMPFIITSTQCEELVQICITFLSCSNYIKSPYLKSGLVSILFYGVWASQNNARGVLGDLLNGLDFCHKHLLRALLSFYIECESTGTHTQFYDKFNIRYEIDAVIKCIWPNVIYRDNLAKEAVTNTDFFVRFVNLLLNDVTFVLDESFSSFTKIHELTSELRLEAASMDESVRKEKEALLEDHKGRAKSYMGLTTETISMLKLFTEALATSFTMPEVVQRLADMLDYNVDALVGPKQSNLKVENPDEYGFNPKQLLSDLLDVYLNLRRKESFHLAVARDGRSYRPANFQKAASLMERFSLKSRDELLQFAALQDAIAKAHAADQQAEEDLGEIPDELLDPIMGSLMEDPVLLPSSKQIVDRSTIRSHLLSDPTDPFNRVPLKIEDVVDAVEKRAEIKAFKEAKQREMAEVRAAASATTTADAMDTTDG</sequence>
<feature type="compositionally biased region" description="Basic and acidic residues" evidence="11">
    <location>
        <begin position="83"/>
        <end position="92"/>
    </location>
</feature>
<dbReference type="GO" id="GO:0034450">
    <property type="term" value="F:ubiquitin-ubiquitin ligase activity"/>
    <property type="evidence" value="ECO:0007669"/>
    <property type="project" value="InterPro"/>
</dbReference>
<dbReference type="SUPFAM" id="SSF57850">
    <property type="entry name" value="RING/U-box"/>
    <property type="match status" value="1"/>
</dbReference>
<dbReference type="GO" id="GO:0003755">
    <property type="term" value="F:peptidyl-prolyl cis-trans isomerase activity"/>
    <property type="evidence" value="ECO:0007669"/>
    <property type="project" value="UniProtKB-KW"/>
</dbReference>
<evidence type="ECO:0000256" key="10">
    <source>
        <dbReference type="ARBA" id="ARBA00023242"/>
    </source>
</evidence>
<dbReference type="InterPro" id="IPR019474">
    <property type="entry name" value="Ub_conjug_fac_E4_core"/>
</dbReference>
<dbReference type="Gene3D" id="3.30.40.10">
    <property type="entry name" value="Zinc/RING finger domain, C3HC4 (zinc finger)"/>
    <property type="match status" value="1"/>
</dbReference>
<evidence type="ECO:0000256" key="3">
    <source>
        <dbReference type="ARBA" id="ARBA00004496"/>
    </source>
</evidence>
<organism evidence="13 14">
    <name type="scientific">Sphaceloma murrayae</name>
    <dbReference type="NCBI Taxonomy" id="2082308"/>
    <lineage>
        <taxon>Eukaryota</taxon>
        <taxon>Fungi</taxon>
        <taxon>Dikarya</taxon>
        <taxon>Ascomycota</taxon>
        <taxon>Pezizomycotina</taxon>
        <taxon>Dothideomycetes</taxon>
        <taxon>Dothideomycetidae</taxon>
        <taxon>Myriangiales</taxon>
        <taxon>Elsinoaceae</taxon>
        <taxon>Sphaceloma</taxon>
    </lineage>
</organism>
<dbReference type="STRING" id="2082308.A0A2K1QI80"/>
<evidence type="ECO:0000256" key="9">
    <source>
        <dbReference type="ARBA" id="ARBA00023110"/>
    </source>
</evidence>
<dbReference type="GO" id="GO:0000151">
    <property type="term" value="C:ubiquitin ligase complex"/>
    <property type="evidence" value="ECO:0007669"/>
    <property type="project" value="InterPro"/>
</dbReference>
<keyword evidence="9" id="KW-0413">Isomerase</keyword>
<evidence type="ECO:0000313" key="13">
    <source>
        <dbReference type="EMBL" id="PNS14592.1"/>
    </source>
</evidence>
<dbReference type="InterPro" id="IPR013083">
    <property type="entry name" value="Znf_RING/FYVE/PHD"/>
</dbReference>
<dbReference type="InterPro" id="IPR045132">
    <property type="entry name" value="UBE4"/>
</dbReference>
<evidence type="ECO:0000313" key="14">
    <source>
        <dbReference type="Proteomes" id="UP000243797"/>
    </source>
</evidence>
<dbReference type="GO" id="GO:0005634">
    <property type="term" value="C:nucleus"/>
    <property type="evidence" value="ECO:0007669"/>
    <property type="project" value="UniProtKB-SubCell"/>
</dbReference>
<comment type="catalytic activity">
    <reaction evidence="1">
        <text>S-ubiquitinyl-[E2 ubiquitin-conjugating enzyme]-L-cysteine + [acceptor protein]-L-lysine = [E2 ubiquitin-conjugating enzyme]-L-cysteine + N(6)-ubiquitinyl-[acceptor protein]-L-lysine.</text>
        <dbReference type="EC" id="2.3.2.27"/>
    </reaction>
</comment>
<gene>
    <name evidence="13" type="ORF">CAC42_2649</name>
</gene>
<dbReference type="UniPathway" id="UPA00143"/>
<evidence type="ECO:0000256" key="11">
    <source>
        <dbReference type="SAM" id="MobiDB-lite"/>
    </source>
</evidence>
<proteinExistence type="inferred from homology"/>
<name>A0A2K1QI80_9PEZI</name>
<dbReference type="Proteomes" id="UP000243797">
    <property type="component" value="Unassembled WGS sequence"/>
</dbReference>
<evidence type="ECO:0000259" key="12">
    <source>
        <dbReference type="PROSITE" id="PS51698"/>
    </source>
</evidence>
<dbReference type="SMART" id="SM00504">
    <property type="entry name" value="Ubox"/>
    <property type="match status" value="1"/>
</dbReference>
<keyword evidence="9" id="KW-0697">Rotamase</keyword>
<evidence type="ECO:0000256" key="4">
    <source>
        <dbReference type="ARBA" id="ARBA00004906"/>
    </source>
</evidence>
<accession>A0A2K1QI80</accession>
<feature type="domain" description="U-box" evidence="12">
    <location>
        <begin position="996"/>
        <end position="1070"/>
    </location>
</feature>
<dbReference type="PROSITE" id="PS51698">
    <property type="entry name" value="U_BOX"/>
    <property type="match status" value="1"/>
</dbReference>
<keyword evidence="10" id="KW-0539">Nucleus</keyword>
<comment type="pathway">
    <text evidence="4">Protein modification; protein ubiquitination.</text>
</comment>
<keyword evidence="8" id="KW-0833">Ubl conjugation pathway</keyword>
<keyword evidence="7" id="KW-0808">Transferase</keyword>
<dbReference type="InParanoid" id="A0A2K1QI80"/>
<comment type="caution">
    <text evidence="13">The sequence shown here is derived from an EMBL/GenBank/DDBJ whole genome shotgun (WGS) entry which is preliminary data.</text>
</comment>
<evidence type="ECO:0000256" key="8">
    <source>
        <dbReference type="ARBA" id="ARBA00022786"/>
    </source>
</evidence>
<comment type="subcellular location">
    <subcellularLocation>
        <location evidence="3">Cytoplasm</location>
    </subcellularLocation>
    <subcellularLocation>
        <location evidence="2">Nucleus</location>
    </subcellularLocation>
</comment>
<dbReference type="GO" id="GO:0006511">
    <property type="term" value="P:ubiquitin-dependent protein catabolic process"/>
    <property type="evidence" value="ECO:0007669"/>
    <property type="project" value="InterPro"/>
</dbReference>
<feature type="region of interest" description="Disordered" evidence="11">
    <location>
        <begin position="23"/>
        <end position="121"/>
    </location>
</feature>
<dbReference type="AlphaFoldDB" id="A0A2K1QI80"/>
<evidence type="ECO:0000256" key="7">
    <source>
        <dbReference type="ARBA" id="ARBA00022679"/>
    </source>
</evidence>
<dbReference type="OrthoDB" id="20295at2759"/>
<evidence type="ECO:0000256" key="6">
    <source>
        <dbReference type="ARBA" id="ARBA00022490"/>
    </source>
</evidence>
<dbReference type="EMBL" id="NKHZ01000085">
    <property type="protein sequence ID" value="PNS14592.1"/>
    <property type="molecule type" value="Genomic_DNA"/>
</dbReference>
<comment type="similarity">
    <text evidence="5">Belongs to the ubiquitin conjugation factor E4 family.</text>
</comment>
<dbReference type="FunFam" id="3.30.40.10:FF:000055">
    <property type="entry name" value="Ubiquitin conjugation factor e4 a"/>
    <property type="match status" value="1"/>
</dbReference>
<dbReference type="Pfam" id="PF10408">
    <property type="entry name" value="Ufd2P_core"/>
    <property type="match status" value="1"/>
</dbReference>
<keyword evidence="14" id="KW-1185">Reference proteome</keyword>
<evidence type="ECO:0000256" key="2">
    <source>
        <dbReference type="ARBA" id="ARBA00004123"/>
    </source>
</evidence>
<keyword evidence="6" id="KW-0963">Cytoplasm</keyword>
<evidence type="ECO:0000256" key="1">
    <source>
        <dbReference type="ARBA" id="ARBA00000900"/>
    </source>
</evidence>
<dbReference type="GO" id="GO:0005737">
    <property type="term" value="C:cytoplasm"/>
    <property type="evidence" value="ECO:0007669"/>
    <property type="project" value="UniProtKB-SubCell"/>
</dbReference>
<dbReference type="InterPro" id="IPR003613">
    <property type="entry name" value="Ubox_domain"/>
</dbReference>
<protein>
    <submittedName>
        <fullName evidence="13">Ubiquitin conjugation factor E4</fullName>
    </submittedName>
</protein>
<dbReference type="GO" id="GO:0036503">
    <property type="term" value="P:ERAD pathway"/>
    <property type="evidence" value="ECO:0007669"/>
    <property type="project" value="InterPro"/>
</dbReference>
<dbReference type="GO" id="GO:0000209">
    <property type="term" value="P:protein polyubiquitination"/>
    <property type="evidence" value="ECO:0007669"/>
    <property type="project" value="TreeGrafter"/>
</dbReference>
<dbReference type="FunCoup" id="A0A2K1QI80">
    <property type="interactions" value="1203"/>
</dbReference>
<evidence type="ECO:0000256" key="5">
    <source>
        <dbReference type="ARBA" id="ARBA00007434"/>
    </source>
</evidence>
<reference evidence="13 14" key="1">
    <citation type="submission" date="2017-06" db="EMBL/GenBank/DDBJ databases">
        <title>Draft genome sequence of a variant of Elsinoe murrayae.</title>
        <authorList>
            <person name="Cheng Q."/>
        </authorList>
    </citation>
    <scope>NUCLEOTIDE SEQUENCE [LARGE SCALE GENOMIC DNA]</scope>
    <source>
        <strain evidence="13 14">CQ-2017a</strain>
    </source>
</reference>
<dbReference type="PANTHER" id="PTHR13931">
    <property type="entry name" value="UBIQUITINATION FACTOR E4"/>
    <property type="match status" value="1"/>
</dbReference>
<dbReference type="PANTHER" id="PTHR13931:SF2">
    <property type="entry name" value="UBIQUITIN CONJUGATION FACTOR E4 B"/>
    <property type="match status" value="1"/>
</dbReference>
<feature type="compositionally biased region" description="Basic and acidic residues" evidence="11">
    <location>
        <begin position="108"/>
        <end position="121"/>
    </location>
</feature>